<name>A0A644WQT8_9ZZZZ</name>
<dbReference type="InterPro" id="IPR036918">
    <property type="entry name" value="Pyrv_Knase_C_sf"/>
</dbReference>
<dbReference type="PIRSF" id="PIRSF016138">
    <property type="entry name" value="UCP016138"/>
    <property type="match status" value="1"/>
</dbReference>
<feature type="domain" description="Pyruvate kinase C-terminal" evidence="1">
    <location>
        <begin position="21"/>
        <end position="172"/>
    </location>
</feature>
<evidence type="ECO:0000313" key="2">
    <source>
        <dbReference type="EMBL" id="MPM04614.1"/>
    </source>
</evidence>
<dbReference type="SUPFAM" id="SSF52935">
    <property type="entry name" value="PK C-terminal domain-like"/>
    <property type="match status" value="1"/>
</dbReference>
<sequence length="195" mass="20808">MRIEKTITYFTKPGRENTRDCAEIAVQRAKELGLTTIVAASSEGCTARTLFEAIQGTGLRLVIVTHAVGFSTLGVWEFDPALAEELRRAGVTIVCGTHALSGLERAISRNPKLGGSSRTEAIAEAFRRIVGIGMKVAVECVLIAADQGAIPLSDEVIAIGGTIEGADTVVVIKPAHTAGFFDLQLREFVAMPRDR</sequence>
<comment type="caution">
    <text evidence="2">The sequence shown here is derived from an EMBL/GenBank/DDBJ whole genome shotgun (WGS) entry which is preliminary data.</text>
</comment>
<protein>
    <recommendedName>
        <fullName evidence="1">Pyruvate kinase C-terminal domain-containing protein</fullName>
    </recommendedName>
</protein>
<dbReference type="InterPro" id="IPR015074">
    <property type="entry name" value="DUF1867"/>
</dbReference>
<dbReference type="AlphaFoldDB" id="A0A644WQT8"/>
<evidence type="ECO:0000259" key="1">
    <source>
        <dbReference type="Pfam" id="PF02887"/>
    </source>
</evidence>
<gene>
    <name evidence="2" type="ORF">SDC9_50892</name>
</gene>
<dbReference type="InterPro" id="IPR015795">
    <property type="entry name" value="Pyrv_Knase_C"/>
</dbReference>
<reference evidence="2" key="1">
    <citation type="submission" date="2019-08" db="EMBL/GenBank/DDBJ databases">
        <authorList>
            <person name="Kucharzyk K."/>
            <person name="Murdoch R.W."/>
            <person name="Higgins S."/>
            <person name="Loffler F."/>
        </authorList>
    </citation>
    <scope>NUCLEOTIDE SEQUENCE</scope>
</reference>
<dbReference type="Pfam" id="PF02887">
    <property type="entry name" value="PK_C"/>
    <property type="match status" value="1"/>
</dbReference>
<accession>A0A644WQT8</accession>
<organism evidence="2">
    <name type="scientific">bioreactor metagenome</name>
    <dbReference type="NCBI Taxonomy" id="1076179"/>
    <lineage>
        <taxon>unclassified sequences</taxon>
        <taxon>metagenomes</taxon>
        <taxon>ecological metagenomes</taxon>
    </lineage>
</organism>
<proteinExistence type="predicted"/>
<dbReference type="Gene3D" id="3.40.1380.20">
    <property type="entry name" value="Pyruvate kinase, C-terminal domain"/>
    <property type="match status" value="1"/>
</dbReference>
<dbReference type="EMBL" id="VSSQ01001054">
    <property type="protein sequence ID" value="MPM04614.1"/>
    <property type="molecule type" value="Genomic_DNA"/>
</dbReference>